<dbReference type="OrthoDB" id="3539696at2"/>
<organism evidence="2 3">
    <name type="scientific">Nocardia tenerifensis</name>
    <dbReference type="NCBI Taxonomy" id="228006"/>
    <lineage>
        <taxon>Bacteria</taxon>
        <taxon>Bacillati</taxon>
        <taxon>Actinomycetota</taxon>
        <taxon>Actinomycetes</taxon>
        <taxon>Mycobacteriales</taxon>
        <taxon>Nocardiaceae</taxon>
        <taxon>Nocardia</taxon>
    </lineage>
</organism>
<dbReference type="PANTHER" id="PTHR34613:SF1">
    <property type="entry name" value="SLL6017 PROTEIN"/>
    <property type="match status" value="1"/>
</dbReference>
<evidence type="ECO:0008006" key="4">
    <source>
        <dbReference type="Google" id="ProtNLM"/>
    </source>
</evidence>
<gene>
    <name evidence="2" type="ORF">DFR70_102733</name>
</gene>
<feature type="compositionally biased region" description="Basic and acidic residues" evidence="1">
    <location>
        <begin position="12"/>
        <end position="34"/>
    </location>
</feature>
<accession>A0A318KKU9</accession>
<dbReference type="AlphaFoldDB" id="A0A318KKU9"/>
<keyword evidence="3" id="KW-1185">Reference proteome</keyword>
<evidence type="ECO:0000256" key="1">
    <source>
        <dbReference type="SAM" id="MobiDB-lite"/>
    </source>
</evidence>
<evidence type="ECO:0000313" key="3">
    <source>
        <dbReference type="Proteomes" id="UP000247569"/>
    </source>
</evidence>
<feature type="region of interest" description="Disordered" evidence="1">
    <location>
        <begin position="1"/>
        <end position="34"/>
    </location>
</feature>
<proteinExistence type="predicted"/>
<reference evidence="2 3" key="1">
    <citation type="submission" date="2018-05" db="EMBL/GenBank/DDBJ databases">
        <title>Genomic Encyclopedia of Type Strains, Phase IV (KMG-IV): sequencing the most valuable type-strain genomes for metagenomic binning, comparative biology and taxonomic classification.</title>
        <authorList>
            <person name="Goeker M."/>
        </authorList>
    </citation>
    <scope>NUCLEOTIDE SEQUENCE [LARGE SCALE GENOMIC DNA]</scope>
    <source>
        <strain evidence="2 3">DSM 44704</strain>
    </source>
</reference>
<dbReference type="Proteomes" id="UP000247569">
    <property type="component" value="Unassembled WGS sequence"/>
</dbReference>
<dbReference type="PANTHER" id="PTHR34613">
    <property type="entry name" value="SLL0800 PROTEIN"/>
    <property type="match status" value="1"/>
</dbReference>
<name>A0A318KKU9_9NOCA</name>
<comment type="caution">
    <text evidence="2">The sequence shown here is derived from an EMBL/GenBank/DDBJ whole genome shotgun (WGS) entry which is preliminary data.</text>
</comment>
<dbReference type="RefSeq" id="WP_040738171.1">
    <property type="nucleotide sequence ID" value="NZ_QJKF01000002.1"/>
</dbReference>
<evidence type="ECO:0000313" key="2">
    <source>
        <dbReference type="EMBL" id="PXX69047.1"/>
    </source>
</evidence>
<dbReference type="EMBL" id="QJKF01000002">
    <property type="protein sequence ID" value="PXX69047.1"/>
    <property type="molecule type" value="Genomic_DNA"/>
</dbReference>
<sequence>MSIDLSFFRSETSQRLRDEGRIEGRSEGRSEGRIEGRSEGVAGSILRILERRGVVVDDGVRERLTSCTDLALLERWLDRSLTVTSTAELFDAE</sequence>
<protein>
    <recommendedName>
        <fullName evidence="4">DUF4351 domain-containing protein</fullName>
    </recommendedName>
</protein>